<organism evidence="1 2">
    <name type="scientific">Pinctada imbricata</name>
    <name type="common">Atlantic pearl-oyster</name>
    <name type="synonym">Pinctada martensii</name>
    <dbReference type="NCBI Taxonomy" id="66713"/>
    <lineage>
        <taxon>Eukaryota</taxon>
        <taxon>Metazoa</taxon>
        <taxon>Spiralia</taxon>
        <taxon>Lophotrochozoa</taxon>
        <taxon>Mollusca</taxon>
        <taxon>Bivalvia</taxon>
        <taxon>Autobranchia</taxon>
        <taxon>Pteriomorphia</taxon>
        <taxon>Pterioida</taxon>
        <taxon>Pterioidea</taxon>
        <taxon>Pteriidae</taxon>
        <taxon>Pinctada</taxon>
    </lineage>
</organism>
<dbReference type="AlphaFoldDB" id="A0AA88YPP0"/>
<proteinExistence type="predicted"/>
<evidence type="ECO:0000313" key="2">
    <source>
        <dbReference type="Proteomes" id="UP001186944"/>
    </source>
</evidence>
<name>A0AA88YPP0_PINIB</name>
<comment type="caution">
    <text evidence="1">The sequence shown here is derived from an EMBL/GenBank/DDBJ whole genome shotgun (WGS) entry which is preliminary data.</text>
</comment>
<reference evidence="1" key="1">
    <citation type="submission" date="2019-08" db="EMBL/GenBank/DDBJ databases">
        <title>The improved chromosome-level genome for the pearl oyster Pinctada fucata martensii using PacBio sequencing and Hi-C.</title>
        <authorList>
            <person name="Zheng Z."/>
        </authorList>
    </citation>
    <scope>NUCLEOTIDE SEQUENCE</scope>
    <source>
        <strain evidence="1">ZZ-2019</strain>
        <tissue evidence="1">Adductor muscle</tissue>
    </source>
</reference>
<gene>
    <name evidence="1" type="ORF">FSP39_013379</name>
</gene>
<dbReference type="EMBL" id="VSWD01000004">
    <property type="protein sequence ID" value="KAK3104929.1"/>
    <property type="molecule type" value="Genomic_DNA"/>
</dbReference>
<sequence>MKDVKSVQIPEKDCVITVSEQHTKERLLRVGLTIKEKHTRMYSEEKETTNVTIKDAPYEKADATICSFMSKFGEIVSGSIRHGQVTFKDQKFDNGTRYLQILNCTPSLPASTTFWSFPVRIFADNGRTAA</sequence>
<dbReference type="Proteomes" id="UP001186944">
    <property type="component" value="Unassembled WGS sequence"/>
</dbReference>
<evidence type="ECO:0000313" key="1">
    <source>
        <dbReference type="EMBL" id="KAK3104929.1"/>
    </source>
</evidence>
<protein>
    <submittedName>
        <fullName evidence="1">Uncharacterized protein</fullName>
    </submittedName>
</protein>
<keyword evidence="2" id="KW-1185">Reference proteome</keyword>
<accession>A0AA88YPP0</accession>